<protein>
    <submittedName>
        <fullName evidence="3">Integrase catalytic domain-containing protein</fullName>
    </submittedName>
</protein>
<name>A0A0K0FZB4_STRVS</name>
<sequence>MYNQIKDIWTSCLSCQLNKDQPSRLIKTHKKSLQQSNEIWHTINADFMYVDKEYIFVMIDEYSKNVVATCCKTQNSPTLLYILLKNFSLIRFSKILKLENGPAFIAKTVTDYLKSVGVEQQFSSPHNHKSNALVERFNRTLRSAIKIYKEQLLIMTVFHFAYAYNRSKSLSTSLSPA</sequence>
<keyword evidence="2" id="KW-1185">Reference proteome</keyword>
<dbReference type="Pfam" id="PF00665">
    <property type="entry name" value="rve"/>
    <property type="match status" value="1"/>
</dbReference>
<dbReference type="PANTHER" id="PTHR37984:SF5">
    <property type="entry name" value="PROTEIN NYNRIN-LIKE"/>
    <property type="match status" value="1"/>
</dbReference>
<dbReference type="InterPro" id="IPR050951">
    <property type="entry name" value="Retrovirus_Pol_polyprotein"/>
</dbReference>
<feature type="domain" description="Integrase catalytic" evidence="1">
    <location>
        <begin position="34"/>
        <end position="177"/>
    </location>
</feature>
<dbReference type="InterPro" id="IPR012337">
    <property type="entry name" value="RNaseH-like_sf"/>
</dbReference>
<evidence type="ECO:0000313" key="3">
    <source>
        <dbReference type="WBParaSite" id="SVE_1779100.1"/>
    </source>
</evidence>
<reference evidence="2" key="1">
    <citation type="submission" date="2014-07" db="EMBL/GenBank/DDBJ databases">
        <authorList>
            <person name="Martin A.A"/>
            <person name="De Silva N."/>
        </authorList>
    </citation>
    <scope>NUCLEOTIDE SEQUENCE</scope>
</reference>
<dbReference type="InterPro" id="IPR036397">
    <property type="entry name" value="RNaseH_sf"/>
</dbReference>
<dbReference type="GO" id="GO:0003676">
    <property type="term" value="F:nucleic acid binding"/>
    <property type="evidence" value="ECO:0007669"/>
    <property type="project" value="InterPro"/>
</dbReference>
<organism evidence="2 3">
    <name type="scientific">Strongyloides venezuelensis</name>
    <name type="common">Threadworm</name>
    <dbReference type="NCBI Taxonomy" id="75913"/>
    <lineage>
        <taxon>Eukaryota</taxon>
        <taxon>Metazoa</taxon>
        <taxon>Ecdysozoa</taxon>
        <taxon>Nematoda</taxon>
        <taxon>Chromadorea</taxon>
        <taxon>Rhabditida</taxon>
        <taxon>Tylenchina</taxon>
        <taxon>Panagrolaimomorpha</taxon>
        <taxon>Strongyloidoidea</taxon>
        <taxon>Strongyloididae</taxon>
        <taxon>Strongyloides</taxon>
    </lineage>
</organism>
<accession>A0A0K0FZB4</accession>
<dbReference type="WBParaSite" id="SVE_1779100.1">
    <property type="protein sequence ID" value="SVE_1779100.1"/>
    <property type="gene ID" value="SVE_1779100"/>
</dbReference>
<dbReference type="AlphaFoldDB" id="A0A0K0FZB4"/>
<dbReference type="GO" id="GO:0015074">
    <property type="term" value="P:DNA integration"/>
    <property type="evidence" value="ECO:0007669"/>
    <property type="project" value="InterPro"/>
</dbReference>
<dbReference type="SUPFAM" id="SSF53098">
    <property type="entry name" value="Ribonuclease H-like"/>
    <property type="match status" value="1"/>
</dbReference>
<evidence type="ECO:0000259" key="1">
    <source>
        <dbReference type="PROSITE" id="PS50994"/>
    </source>
</evidence>
<evidence type="ECO:0000313" key="2">
    <source>
        <dbReference type="Proteomes" id="UP000035680"/>
    </source>
</evidence>
<proteinExistence type="predicted"/>
<reference evidence="3" key="2">
    <citation type="submission" date="2015-08" db="UniProtKB">
        <authorList>
            <consortium name="WormBaseParasite"/>
        </authorList>
    </citation>
    <scope>IDENTIFICATION</scope>
</reference>
<dbReference type="Gene3D" id="3.30.420.10">
    <property type="entry name" value="Ribonuclease H-like superfamily/Ribonuclease H"/>
    <property type="match status" value="1"/>
</dbReference>
<dbReference type="InterPro" id="IPR001584">
    <property type="entry name" value="Integrase_cat-core"/>
</dbReference>
<dbReference type="Proteomes" id="UP000035680">
    <property type="component" value="Unassembled WGS sequence"/>
</dbReference>
<dbReference type="PANTHER" id="PTHR37984">
    <property type="entry name" value="PROTEIN CBG26694"/>
    <property type="match status" value="1"/>
</dbReference>
<dbReference type="PROSITE" id="PS50994">
    <property type="entry name" value="INTEGRASE"/>
    <property type="match status" value="1"/>
</dbReference>